<evidence type="ECO:0000313" key="3">
    <source>
        <dbReference type="Proteomes" id="UP000250048"/>
    </source>
</evidence>
<proteinExistence type="predicted"/>
<dbReference type="SMART" id="SM00530">
    <property type="entry name" value="HTH_XRE"/>
    <property type="match status" value="1"/>
</dbReference>
<feature type="domain" description="HTH cro/C1-type" evidence="1">
    <location>
        <begin position="18"/>
        <end position="73"/>
    </location>
</feature>
<accession>A0A2Z2FBH0</accession>
<dbReference type="SUPFAM" id="SSF47413">
    <property type="entry name" value="lambda repressor-like DNA-binding domains"/>
    <property type="match status" value="1"/>
</dbReference>
<dbReference type="InterPro" id="IPR001387">
    <property type="entry name" value="Cro/C1-type_HTH"/>
</dbReference>
<dbReference type="KEGG" id="vg:54979937"/>
<protein>
    <recommendedName>
        <fullName evidence="1">HTH cro/C1-type domain-containing protein</fullName>
    </recommendedName>
</protein>
<keyword evidence="3" id="KW-1185">Reference proteome</keyword>
<dbReference type="CDD" id="cd00093">
    <property type="entry name" value="HTH_XRE"/>
    <property type="match status" value="1"/>
</dbReference>
<dbReference type="EMBL" id="KY271397">
    <property type="protein sequence ID" value="ARB15664.1"/>
    <property type="molecule type" value="Genomic_DNA"/>
</dbReference>
<dbReference type="InterPro" id="IPR010982">
    <property type="entry name" value="Lambda_DNA-bd_dom_sf"/>
</dbReference>
<sequence>MDHTFGKRNMNLPISERLKLMRESERITSRNEAAEIIGIPHNALWRYETGESIPKGDVMMKILNTPRFEKYALWFMTGKIAPESGQIAPALAHFGQDETTSQSSDQKIG</sequence>
<dbReference type="PROSITE" id="PS50943">
    <property type="entry name" value="HTH_CROC1"/>
    <property type="match status" value="1"/>
</dbReference>
<dbReference type="Proteomes" id="UP000250048">
    <property type="component" value="Segment"/>
</dbReference>
<evidence type="ECO:0000313" key="2">
    <source>
        <dbReference type="EMBL" id="ARB15664.1"/>
    </source>
</evidence>
<reference evidence="2 3" key="1">
    <citation type="journal article" date="2017" name="Microb. Genom.">
        <title>Diversity, virulence, and antimicrobial resistance of the KPC-producing Klebsiella pneumoniae ST307 clone.</title>
        <authorList>
            <person name="Villa L."/>
            <person name="Feudi C."/>
            <person name="Fortini D."/>
            <person name="Brisse S."/>
            <person name="Passet V."/>
            <person name="Bonura C."/>
            <person name="Endimiani A."/>
            <person name="Mammina C."/>
            <person name="Ocampo A.M."/>
            <person name="Jimenez J.N."/>
            <person name="Doumith M."/>
            <person name="Woodford N."/>
            <person name="Hopkins K."/>
            <person name="Carattoli A."/>
        </authorList>
    </citation>
    <scope>NUCLEOTIDE SEQUENCE [LARGE SCALE GENOMIC DNA]</scope>
</reference>
<name>A0A2Z2FBH0_9CAUD</name>
<dbReference type="GO" id="GO:0003677">
    <property type="term" value="F:DNA binding"/>
    <property type="evidence" value="ECO:0007669"/>
    <property type="project" value="InterPro"/>
</dbReference>
<dbReference type="RefSeq" id="YP_009789789.1">
    <property type="nucleotide sequence ID" value="NC_047817.1"/>
</dbReference>
<dbReference type="Gene3D" id="1.10.260.40">
    <property type="entry name" value="lambda repressor-like DNA-binding domains"/>
    <property type="match status" value="1"/>
</dbReference>
<dbReference type="GeneID" id="54979937"/>
<evidence type="ECO:0000259" key="1">
    <source>
        <dbReference type="PROSITE" id="PS50943"/>
    </source>
</evidence>
<organism evidence="2 3">
    <name type="scientific">Klebsiella phage 3LV2017</name>
    <dbReference type="NCBI Taxonomy" id="1960657"/>
    <lineage>
        <taxon>Viruses</taxon>
        <taxon>Duplodnaviria</taxon>
        <taxon>Heunggongvirae</taxon>
        <taxon>Uroviricota</taxon>
        <taxon>Caudoviricetes</taxon>
        <taxon>Peduoviridae</taxon>
        <taxon>Reginaelenavirus</taxon>
        <taxon>Reginaelenavirus rv3LV2017</taxon>
    </lineage>
</organism>
<dbReference type="Pfam" id="PF01381">
    <property type="entry name" value="HTH_3"/>
    <property type="match status" value="1"/>
</dbReference>